<dbReference type="NCBIfam" id="NF009245">
    <property type="entry name" value="PRK12599.1-4"/>
    <property type="match status" value="1"/>
</dbReference>
<evidence type="ECO:0000256" key="5">
    <source>
        <dbReference type="ARBA" id="ARBA00022692"/>
    </source>
</evidence>
<dbReference type="Pfam" id="PF04066">
    <property type="entry name" value="MrpF_PhaF"/>
    <property type="match status" value="1"/>
</dbReference>
<dbReference type="GO" id="GO:0005886">
    <property type="term" value="C:plasma membrane"/>
    <property type="evidence" value="ECO:0007669"/>
    <property type="project" value="UniProtKB-SubCell"/>
</dbReference>
<evidence type="ECO:0000313" key="11">
    <source>
        <dbReference type="Proteomes" id="UP000544107"/>
    </source>
</evidence>
<feature type="transmembrane region" description="Helical" evidence="9">
    <location>
        <begin position="75"/>
        <end position="99"/>
    </location>
</feature>
<evidence type="ECO:0000256" key="9">
    <source>
        <dbReference type="SAM" id="Phobius"/>
    </source>
</evidence>
<evidence type="ECO:0000256" key="7">
    <source>
        <dbReference type="ARBA" id="ARBA00023136"/>
    </source>
</evidence>
<proteinExistence type="inferred from homology"/>
<evidence type="ECO:0000256" key="2">
    <source>
        <dbReference type="ARBA" id="ARBA00009212"/>
    </source>
</evidence>
<evidence type="ECO:0000256" key="4">
    <source>
        <dbReference type="ARBA" id="ARBA00022475"/>
    </source>
</evidence>
<keyword evidence="5 9" id="KW-0812">Transmembrane</keyword>
<protein>
    <submittedName>
        <fullName evidence="10">Multicomponent Na+:H+ antiporter subunit F</fullName>
    </submittedName>
</protein>
<feature type="transmembrane region" description="Helical" evidence="9">
    <location>
        <begin position="50"/>
        <end position="69"/>
    </location>
</feature>
<dbReference type="PANTHER" id="PTHR34702:SF1">
    <property type="entry name" value="NA(+)_H(+) ANTIPORTER SUBUNIT F"/>
    <property type="match status" value="1"/>
</dbReference>
<dbReference type="Proteomes" id="UP000544107">
    <property type="component" value="Unassembled WGS sequence"/>
</dbReference>
<evidence type="ECO:0000256" key="6">
    <source>
        <dbReference type="ARBA" id="ARBA00022989"/>
    </source>
</evidence>
<keyword evidence="7 9" id="KW-0472">Membrane</keyword>
<reference evidence="10 11" key="1">
    <citation type="submission" date="2020-08" db="EMBL/GenBank/DDBJ databases">
        <title>Genomic Encyclopedia of Type Strains, Phase IV (KMG-IV): sequencing the most valuable type-strain genomes for metagenomic binning, comparative biology and taxonomic classification.</title>
        <authorList>
            <person name="Goeker M."/>
        </authorList>
    </citation>
    <scope>NUCLEOTIDE SEQUENCE [LARGE SCALE GENOMIC DNA]</scope>
    <source>
        <strain evidence="10 11">DSM 100021</strain>
    </source>
</reference>
<keyword evidence="6 9" id="KW-1133">Transmembrane helix</keyword>
<feature type="transmembrane region" description="Helical" evidence="9">
    <location>
        <begin position="17"/>
        <end position="38"/>
    </location>
</feature>
<feature type="region of interest" description="Disordered" evidence="8">
    <location>
        <begin position="128"/>
        <end position="147"/>
    </location>
</feature>
<keyword evidence="3" id="KW-0813">Transport</keyword>
<comment type="similarity">
    <text evidence="2">Belongs to the CPA3 antiporters (TC 2.A.63) subunit F family.</text>
</comment>
<accession>A0A7W6HL55</accession>
<evidence type="ECO:0000256" key="1">
    <source>
        <dbReference type="ARBA" id="ARBA00004651"/>
    </source>
</evidence>
<keyword evidence="4" id="KW-1003">Cell membrane</keyword>
<dbReference type="InterPro" id="IPR007208">
    <property type="entry name" value="MrpF/PhaF-like"/>
</dbReference>
<name>A0A7W6HL55_9HYPH</name>
<comment type="subcellular location">
    <subcellularLocation>
        <location evidence="1">Cell membrane</location>
        <topology evidence="1">Multi-pass membrane protein</topology>
    </subcellularLocation>
</comment>
<dbReference type="AlphaFoldDB" id="A0A7W6HL55"/>
<comment type="caution">
    <text evidence="10">The sequence shown here is derived from an EMBL/GenBank/DDBJ whole genome shotgun (WGS) entry which is preliminary data.</text>
</comment>
<evidence type="ECO:0000256" key="8">
    <source>
        <dbReference type="SAM" id="MobiDB-lite"/>
    </source>
</evidence>
<evidence type="ECO:0000256" key="3">
    <source>
        <dbReference type="ARBA" id="ARBA00022448"/>
    </source>
</evidence>
<dbReference type="GO" id="GO:0015385">
    <property type="term" value="F:sodium:proton antiporter activity"/>
    <property type="evidence" value="ECO:0007669"/>
    <property type="project" value="TreeGrafter"/>
</dbReference>
<gene>
    <name evidence="10" type="ORF">GGQ71_001518</name>
</gene>
<sequence length="147" mass="16100">MMATTSEPLADSAAEMIVRQACNIGLLLLALAFLLTVYRVMRGPTLPDRVVALDMLVGIVIGFIAIFAIRSGTMLYIDIAISLGLVGFLTTVAFARFILVRGVIGETPETEPAIRAAAEQLAVEKRRSQRRQKRFFGKNDVSQKETD</sequence>
<evidence type="ECO:0000313" key="10">
    <source>
        <dbReference type="EMBL" id="MBB4007255.1"/>
    </source>
</evidence>
<organism evidence="10 11">
    <name type="scientific">Allorhizobium taibaishanense</name>
    <dbReference type="NCBI Taxonomy" id="887144"/>
    <lineage>
        <taxon>Bacteria</taxon>
        <taxon>Pseudomonadati</taxon>
        <taxon>Pseudomonadota</taxon>
        <taxon>Alphaproteobacteria</taxon>
        <taxon>Hyphomicrobiales</taxon>
        <taxon>Rhizobiaceae</taxon>
        <taxon>Rhizobium/Agrobacterium group</taxon>
        <taxon>Allorhizobium</taxon>
    </lineage>
</organism>
<dbReference type="RefSeq" id="WP_407639905.1">
    <property type="nucleotide sequence ID" value="NZ_JACIED010000002.1"/>
</dbReference>
<dbReference type="EMBL" id="JACIED010000002">
    <property type="protein sequence ID" value="MBB4007255.1"/>
    <property type="molecule type" value="Genomic_DNA"/>
</dbReference>
<dbReference type="PANTHER" id="PTHR34702">
    <property type="entry name" value="NA(+)/H(+) ANTIPORTER SUBUNIT F1"/>
    <property type="match status" value="1"/>
</dbReference>